<evidence type="ECO:0000313" key="6">
    <source>
        <dbReference type="Proteomes" id="UP000190888"/>
    </source>
</evidence>
<dbReference type="InterPro" id="IPR036386">
    <property type="entry name" value="HscB_C_sf"/>
</dbReference>
<dbReference type="InterPro" id="IPR004640">
    <property type="entry name" value="HscB"/>
</dbReference>
<dbReference type="EMBL" id="FUWH01000010">
    <property type="protein sequence ID" value="SKA09202.1"/>
    <property type="molecule type" value="Genomic_DNA"/>
</dbReference>
<dbReference type="STRING" id="413434.SAMN04488132_11019"/>
<protein>
    <submittedName>
        <fullName evidence="5">Co-chaperone protein HscB</fullName>
    </submittedName>
</protein>
<dbReference type="GO" id="GO:0044571">
    <property type="term" value="P:[2Fe-2S] cluster assembly"/>
    <property type="evidence" value="ECO:0007669"/>
    <property type="project" value="InterPro"/>
</dbReference>
<dbReference type="Gene3D" id="1.20.1280.20">
    <property type="entry name" value="HscB, C-terminal domain"/>
    <property type="match status" value="1"/>
</dbReference>
<evidence type="ECO:0000313" key="5">
    <source>
        <dbReference type="EMBL" id="SKA09202.1"/>
    </source>
</evidence>
<dbReference type="RefSeq" id="WP_078832272.1">
    <property type="nucleotide sequence ID" value="NZ_FUWH01000010.1"/>
</dbReference>
<dbReference type="SUPFAM" id="SSF46565">
    <property type="entry name" value="Chaperone J-domain"/>
    <property type="match status" value="1"/>
</dbReference>
<feature type="domain" description="J" evidence="4">
    <location>
        <begin position="2"/>
        <end position="76"/>
    </location>
</feature>
<accession>A0A1T4QZD4</accession>
<sequence>MRYFELFNIPVSLQVDQKLLSARYFTLQRQYHPDLFARSAPEEQEAALELTSLINQAFKTLKSPDDTIRYVLKEKGLLQEEEKYQLSPDFLMEMMELNEQLEENEDVTAATDRIQKEIYEPVKTIIADYQESVTTEEELLQVKEYYFRKKYLDRIGKQH</sequence>
<dbReference type="PANTHER" id="PTHR14021:SF15">
    <property type="entry name" value="IRON-SULFUR CLUSTER CO-CHAPERONE PROTEIN HSCB"/>
    <property type="match status" value="1"/>
</dbReference>
<dbReference type="Proteomes" id="UP000190888">
    <property type="component" value="Unassembled WGS sequence"/>
</dbReference>
<proteinExistence type="inferred from homology"/>
<dbReference type="SMART" id="SM00271">
    <property type="entry name" value="DnaJ"/>
    <property type="match status" value="1"/>
</dbReference>
<evidence type="ECO:0000256" key="2">
    <source>
        <dbReference type="ARBA" id="ARBA00023186"/>
    </source>
</evidence>
<dbReference type="Pfam" id="PF07743">
    <property type="entry name" value="HSCB_C"/>
    <property type="match status" value="1"/>
</dbReference>
<dbReference type="InterPro" id="IPR009073">
    <property type="entry name" value="HscB_oligo_C"/>
</dbReference>
<comment type="similarity">
    <text evidence="1">Belongs to the HscB family.</text>
</comment>
<dbReference type="AlphaFoldDB" id="A0A1T4QZD4"/>
<reference evidence="5 6" key="1">
    <citation type="submission" date="2017-02" db="EMBL/GenBank/DDBJ databases">
        <authorList>
            <person name="Peterson S.W."/>
        </authorList>
    </citation>
    <scope>NUCLEOTIDE SEQUENCE [LARGE SCALE GENOMIC DNA]</scope>
    <source>
        <strain evidence="5 6">DSM 22335</strain>
    </source>
</reference>
<evidence type="ECO:0000259" key="4">
    <source>
        <dbReference type="PROSITE" id="PS50076"/>
    </source>
</evidence>
<keyword evidence="6" id="KW-1185">Reference proteome</keyword>
<evidence type="ECO:0000256" key="1">
    <source>
        <dbReference type="ARBA" id="ARBA00010476"/>
    </source>
</evidence>
<gene>
    <name evidence="5" type="ORF">SAMN04488132_11019</name>
</gene>
<dbReference type="GO" id="GO:0051259">
    <property type="term" value="P:protein complex oligomerization"/>
    <property type="evidence" value="ECO:0007669"/>
    <property type="project" value="InterPro"/>
</dbReference>
<evidence type="ECO:0000256" key="3">
    <source>
        <dbReference type="ARBA" id="ARBA00025596"/>
    </source>
</evidence>
<dbReference type="PANTHER" id="PTHR14021">
    <property type="entry name" value="IRON-SULFUR CLUSTER CO-CHAPERONE PROTEIN HSCB"/>
    <property type="match status" value="1"/>
</dbReference>
<dbReference type="InterPro" id="IPR036869">
    <property type="entry name" value="J_dom_sf"/>
</dbReference>
<dbReference type="GO" id="GO:0001671">
    <property type="term" value="F:ATPase activator activity"/>
    <property type="evidence" value="ECO:0007669"/>
    <property type="project" value="InterPro"/>
</dbReference>
<comment type="function">
    <text evidence="3">Co-chaperone involved in the maturation of iron-sulfur cluster-containing proteins. Seems to help targeting proteins to be folded toward HscA.</text>
</comment>
<dbReference type="CDD" id="cd06257">
    <property type="entry name" value="DnaJ"/>
    <property type="match status" value="1"/>
</dbReference>
<dbReference type="NCBIfam" id="TIGR00714">
    <property type="entry name" value="hscB"/>
    <property type="match status" value="1"/>
</dbReference>
<name>A0A1T4QZD4_9BACT</name>
<dbReference type="SUPFAM" id="SSF47144">
    <property type="entry name" value="HSC20 (HSCB), C-terminal oligomerisation domain"/>
    <property type="match status" value="1"/>
</dbReference>
<dbReference type="Gene3D" id="1.10.287.110">
    <property type="entry name" value="DnaJ domain"/>
    <property type="match status" value="1"/>
</dbReference>
<organism evidence="5 6">
    <name type="scientific">Sediminibacterium ginsengisoli</name>
    <dbReference type="NCBI Taxonomy" id="413434"/>
    <lineage>
        <taxon>Bacteria</taxon>
        <taxon>Pseudomonadati</taxon>
        <taxon>Bacteroidota</taxon>
        <taxon>Chitinophagia</taxon>
        <taxon>Chitinophagales</taxon>
        <taxon>Chitinophagaceae</taxon>
        <taxon>Sediminibacterium</taxon>
    </lineage>
</organism>
<keyword evidence="2" id="KW-0143">Chaperone</keyword>
<dbReference type="OrthoDB" id="287587at2"/>
<dbReference type="GO" id="GO:0051087">
    <property type="term" value="F:protein-folding chaperone binding"/>
    <property type="evidence" value="ECO:0007669"/>
    <property type="project" value="InterPro"/>
</dbReference>
<dbReference type="PROSITE" id="PS50076">
    <property type="entry name" value="DNAJ_2"/>
    <property type="match status" value="1"/>
</dbReference>
<dbReference type="InterPro" id="IPR001623">
    <property type="entry name" value="DnaJ_domain"/>
</dbReference>